<dbReference type="CDD" id="cd17546">
    <property type="entry name" value="REC_hyHK_CKI1_RcsC-like"/>
    <property type="match status" value="1"/>
</dbReference>
<evidence type="ECO:0000259" key="7">
    <source>
        <dbReference type="PROSITE" id="PS50109"/>
    </source>
</evidence>
<dbReference type="GO" id="GO:0005886">
    <property type="term" value="C:plasma membrane"/>
    <property type="evidence" value="ECO:0007669"/>
    <property type="project" value="TreeGrafter"/>
</dbReference>
<comment type="caution">
    <text evidence="9">The sequence shown here is derived from an EMBL/GenBank/DDBJ whole genome shotgun (WGS) entry which is preliminary data.</text>
</comment>
<feature type="region of interest" description="Disordered" evidence="6">
    <location>
        <begin position="640"/>
        <end position="734"/>
    </location>
</feature>
<evidence type="ECO:0000256" key="2">
    <source>
        <dbReference type="ARBA" id="ARBA00012438"/>
    </source>
</evidence>
<keyword evidence="10" id="KW-1185">Reference proteome</keyword>
<evidence type="ECO:0000313" key="10">
    <source>
        <dbReference type="Proteomes" id="UP000325902"/>
    </source>
</evidence>
<evidence type="ECO:0000256" key="4">
    <source>
        <dbReference type="ARBA" id="ARBA00022777"/>
    </source>
</evidence>
<dbReference type="InterPro" id="IPR003594">
    <property type="entry name" value="HATPase_dom"/>
</dbReference>
<dbReference type="EC" id="2.7.13.3" evidence="2"/>
<feature type="compositionally biased region" description="Low complexity" evidence="6">
    <location>
        <begin position="689"/>
        <end position="703"/>
    </location>
</feature>
<proteinExistence type="predicted"/>
<evidence type="ECO:0000256" key="5">
    <source>
        <dbReference type="PROSITE-ProRule" id="PRU00169"/>
    </source>
</evidence>
<protein>
    <recommendedName>
        <fullName evidence="2">histidine kinase</fullName>
        <ecNumber evidence="2">2.7.13.3</ecNumber>
    </recommendedName>
</protein>
<dbReference type="InterPro" id="IPR011006">
    <property type="entry name" value="CheY-like_superfamily"/>
</dbReference>
<dbReference type="InterPro" id="IPR004358">
    <property type="entry name" value="Sig_transdc_His_kin-like_C"/>
</dbReference>
<dbReference type="AlphaFoldDB" id="A0A5N5D1N2"/>
<dbReference type="SUPFAM" id="SSF52172">
    <property type="entry name" value="CheY-like"/>
    <property type="match status" value="1"/>
</dbReference>
<dbReference type="GO" id="GO:0000155">
    <property type="term" value="F:phosphorelay sensor kinase activity"/>
    <property type="evidence" value="ECO:0007669"/>
    <property type="project" value="InterPro"/>
</dbReference>
<feature type="region of interest" description="Disordered" evidence="6">
    <location>
        <begin position="370"/>
        <end position="432"/>
    </location>
</feature>
<evidence type="ECO:0000259" key="8">
    <source>
        <dbReference type="PROSITE" id="PS50110"/>
    </source>
</evidence>
<name>A0A5N5D1N2_9PEZI</name>
<dbReference type="OrthoDB" id="60033at2759"/>
<dbReference type="PRINTS" id="PR00344">
    <property type="entry name" value="BCTRLSENSOR"/>
</dbReference>
<gene>
    <name evidence="9" type="primary">SLN1</name>
    <name evidence="9" type="ORF">DBV05_g9792</name>
</gene>
<feature type="compositionally biased region" description="Polar residues" evidence="6">
    <location>
        <begin position="421"/>
        <end position="432"/>
    </location>
</feature>
<dbReference type="InterPro" id="IPR001789">
    <property type="entry name" value="Sig_transdc_resp-reg_receiver"/>
</dbReference>
<evidence type="ECO:0000256" key="6">
    <source>
        <dbReference type="SAM" id="MobiDB-lite"/>
    </source>
</evidence>
<keyword evidence="4 9" id="KW-0418">Kinase</keyword>
<evidence type="ECO:0000313" key="9">
    <source>
        <dbReference type="EMBL" id="KAB2571546.1"/>
    </source>
</evidence>
<sequence length="884" mass="97927">MRNGVPATPEDPQNTIDRDTLCVACPEPDVVLHAGQPGFRDRLLHLYDPAESKAAEQLVRLKDRLRRTTTEDFFEAVTEGLAQILGAQYAFVSKRILVDDENVAVEMPPIGEPGACLMGAGFYVNDGHDIQLKVKNFKYHAYSCPCAYMKHDKIFIVPERLNEFIPENPNALVIPAEAYLGVPLCAEGKCFAHFGVMWSREGAEKRQLRWSYMEMICHALEDMILDRLLEGKRFAPEPVADLRPSKVVPHEAVTIAQSLKPYARSLSHELRTPMQGVVGMLDVMYATVQEAVEGHGDGALRKVFETLKGNIEVVQDSSRRAVEAADNVVHAYDMNMGVPESPESAMDDEKMDLSPEAQPDIVVSGNHMTLGLHGHGSKRRRESNPWDSGKNLKMHATEAHWATRPKVDLPPLRGNRRHSQPSDQASTASSDSFASIAVGNVARRTPPATPNFASESTVVPGLRHASIRDVIQYVINDSLKLGGRPESAIAHETDGGETIEVSMRDFSGAQRVKMIEWSVDSAIPDTILIDERDLAKMISCVFLNAVKFTEEGRISLTARLNTTLKHRYIVIKIEDSGTGIPEAFIPNLFKAFSREDDSLTRQSEGLGLGLLVAKGLARKLGGDLFCTRSEVAGPNRGSEFEIRVPLHPGEVVSRPNTPMGSRSPSAKPRTRVQSPHTLNDVQGTPSTEPPSLGSRSPLPRQPSARPSEGSPVEPRPRPGIHRRRTSIKKNSFDRDLAQRHPLNFLVVEDNKINRKLLVSMLQKLGYTSIREAYDGTDAVREMRALRDQAHRIDVVLMDLWMPLMDGYESAKRILEIPLAEAQPTHPKILAVSADVTDGALERAAKVGMTGFMTKPYKLMDLERLIVQYCNKEADESNNIINDHS</sequence>
<dbReference type="InterPro" id="IPR005467">
    <property type="entry name" value="His_kinase_dom"/>
</dbReference>
<comment type="catalytic activity">
    <reaction evidence="1">
        <text>ATP + protein L-histidine = ADP + protein N-phospho-L-histidine.</text>
        <dbReference type="EC" id="2.7.13.3"/>
    </reaction>
</comment>
<accession>A0A5N5D1N2</accession>
<dbReference type="InterPro" id="IPR036097">
    <property type="entry name" value="HisK_dim/P_sf"/>
</dbReference>
<feature type="domain" description="Histidine kinase" evidence="7">
    <location>
        <begin position="530"/>
        <end position="648"/>
    </location>
</feature>
<dbReference type="PANTHER" id="PTHR43047">
    <property type="entry name" value="TWO-COMPONENT HISTIDINE PROTEIN KINASE"/>
    <property type="match status" value="1"/>
</dbReference>
<dbReference type="FunFam" id="1.10.287.130:FF:000100">
    <property type="entry name" value="Sensor histidine kinase/response regulator"/>
    <property type="match status" value="1"/>
</dbReference>
<feature type="domain" description="Response regulatory" evidence="8">
    <location>
        <begin position="743"/>
        <end position="869"/>
    </location>
</feature>
<keyword evidence="3" id="KW-0808">Transferase</keyword>
<organism evidence="9 10">
    <name type="scientific">Lasiodiplodia theobromae</name>
    <dbReference type="NCBI Taxonomy" id="45133"/>
    <lineage>
        <taxon>Eukaryota</taxon>
        <taxon>Fungi</taxon>
        <taxon>Dikarya</taxon>
        <taxon>Ascomycota</taxon>
        <taxon>Pezizomycotina</taxon>
        <taxon>Dothideomycetes</taxon>
        <taxon>Dothideomycetes incertae sedis</taxon>
        <taxon>Botryosphaeriales</taxon>
        <taxon>Botryosphaeriaceae</taxon>
        <taxon>Lasiodiplodia</taxon>
    </lineage>
</organism>
<feature type="modified residue" description="4-aspartylphosphate" evidence="5">
    <location>
        <position position="798"/>
    </location>
</feature>
<dbReference type="Proteomes" id="UP000325902">
    <property type="component" value="Unassembled WGS sequence"/>
</dbReference>
<dbReference type="Gene3D" id="1.10.287.130">
    <property type="match status" value="1"/>
</dbReference>
<dbReference type="Pfam" id="PF00072">
    <property type="entry name" value="Response_reg"/>
    <property type="match status" value="1"/>
</dbReference>
<evidence type="ECO:0000256" key="3">
    <source>
        <dbReference type="ARBA" id="ARBA00022679"/>
    </source>
</evidence>
<dbReference type="PROSITE" id="PS50110">
    <property type="entry name" value="RESPONSE_REGULATORY"/>
    <property type="match status" value="1"/>
</dbReference>
<dbReference type="SMART" id="SM00448">
    <property type="entry name" value="REC"/>
    <property type="match status" value="1"/>
</dbReference>
<feature type="compositionally biased region" description="Basic residues" evidence="6">
    <location>
        <begin position="718"/>
        <end position="727"/>
    </location>
</feature>
<dbReference type="EMBL" id="VCHE01000098">
    <property type="protein sequence ID" value="KAB2571546.1"/>
    <property type="molecule type" value="Genomic_DNA"/>
</dbReference>
<keyword evidence="5" id="KW-0597">Phosphoprotein</keyword>
<feature type="compositionally biased region" description="Polar residues" evidence="6">
    <location>
        <begin position="654"/>
        <end position="664"/>
    </location>
</feature>
<feature type="compositionally biased region" description="Polar residues" evidence="6">
    <location>
        <begin position="671"/>
        <end position="686"/>
    </location>
</feature>
<dbReference type="PROSITE" id="PS50109">
    <property type="entry name" value="HIS_KIN"/>
    <property type="match status" value="1"/>
</dbReference>
<dbReference type="Pfam" id="PF02518">
    <property type="entry name" value="HATPase_c"/>
    <property type="match status" value="1"/>
</dbReference>
<dbReference type="SUPFAM" id="SSF47384">
    <property type="entry name" value="Homodimeric domain of signal transducing histidine kinase"/>
    <property type="match status" value="1"/>
</dbReference>
<dbReference type="Gene3D" id="3.30.565.10">
    <property type="entry name" value="Histidine kinase-like ATPase, C-terminal domain"/>
    <property type="match status" value="1"/>
</dbReference>
<evidence type="ECO:0000256" key="1">
    <source>
        <dbReference type="ARBA" id="ARBA00000085"/>
    </source>
</evidence>
<dbReference type="SMART" id="SM00387">
    <property type="entry name" value="HATPase_c"/>
    <property type="match status" value="1"/>
</dbReference>
<dbReference type="PANTHER" id="PTHR43047:SF2">
    <property type="entry name" value="HISTIDINE KINASE M7"/>
    <property type="match status" value="1"/>
</dbReference>
<reference evidence="9 10" key="1">
    <citation type="journal article" date="2019" name="Sci. Rep.">
        <title>A multi-omics analysis of the grapevine pathogen Lasiodiplodia theobromae reveals that temperature affects the expression of virulence- and pathogenicity-related genes.</title>
        <authorList>
            <person name="Felix C."/>
            <person name="Meneses R."/>
            <person name="Goncalves M.F.M."/>
            <person name="Tilleman L."/>
            <person name="Duarte A.S."/>
            <person name="Jorrin-Novo J.V."/>
            <person name="Van de Peer Y."/>
            <person name="Deforce D."/>
            <person name="Van Nieuwerburgh F."/>
            <person name="Esteves A.C."/>
            <person name="Alves A."/>
        </authorList>
    </citation>
    <scope>NUCLEOTIDE SEQUENCE [LARGE SCALE GENOMIC DNA]</scope>
    <source>
        <strain evidence="9 10">LA-SOL3</strain>
    </source>
</reference>
<dbReference type="SUPFAM" id="SSF55874">
    <property type="entry name" value="ATPase domain of HSP90 chaperone/DNA topoisomerase II/histidine kinase"/>
    <property type="match status" value="1"/>
</dbReference>
<dbReference type="Gene3D" id="3.40.50.2300">
    <property type="match status" value="1"/>
</dbReference>
<dbReference type="InterPro" id="IPR036890">
    <property type="entry name" value="HATPase_C_sf"/>
</dbReference>
<dbReference type="GO" id="GO:0009927">
    <property type="term" value="F:histidine phosphotransfer kinase activity"/>
    <property type="evidence" value="ECO:0007669"/>
    <property type="project" value="TreeGrafter"/>
</dbReference>